<reference evidence="1" key="2">
    <citation type="journal article" date="2015" name="Data Brief">
        <title>Shoot transcriptome of the giant reed, Arundo donax.</title>
        <authorList>
            <person name="Barrero R.A."/>
            <person name="Guerrero F.D."/>
            <person name="Moolhuijzen P."/>
            <person name="Goolsby J.A."/>
            <person name="Tidwell J."/>
            <person name="Bellgard S.E."/>
            <person name="Bellgard M.I."/>
        </authorList>
    </citation>
    <scope>NUCLEOTIDE SEQUENCE</scope>
    <source>
        <tissue evidence="1">Shoot tissue taken approximately 20 cm above the soil surface</tissue>
    </source>
</reference>
<organism evidence="1">
    <name type="scientific">Arundo donax</name>
    <name type="common">Giant reed</name>
    <name type="synonym">Donax arundinaceus</name>
    <dbReference type="NCBI Taxonomy" id="35708"/>
    <lineage>
        <taxon>Eukaryota</taxon>
        <taxon>Viridiplantae</taxon>
        <taxon>Streptophyta</taxon>
        <taxon>Embryophyta</taxon>
        <taxon>Tracheophyta</taxon>
        <taxon>Spermatophyta</taxon>
        <taxon>Magnoliopsida</taxon>
        <taxon>Liliopsida</taxon>
        <taxon>Poales</taxon>
        <taxon>Poaceae</taxon>
        <taxon>PACMAD clade</taxon>
        <taxon>Arundinoideae</taxon>
        <taxon>Arundineae</taxon>
        <taxon>Arundo</taxon>
    </lineage>
</organism>
<reference evidence="1" key="1">
    <citation type="submission" date="2014-09" db="EMBL/GenBank/DDBJ databases">
        <authorList>
            <person name="Magalhaes I.L.F."/>
            <person name="Oliveira U."/>
            <person name="Santos F.R."/>
            <person name="Vidigal T.H.D.A."/>
            <person name="Brescovit A.D."/>
            <person name="Santos A.J."/>
        </authorList>
    </citation>
    <scope>NUCLEOTIDE SEQUENCE</scope>
    <source>
        <tissue evidence="1">Shoot tissue taken approximately 20 cm above the soil surface</tissue>
    </source>
</reference>
<protein>
    <submittedName>
        <fullName evidence="1">Uncharacterized protein</fullName>
    </submittedName>
</protein>
<dbReference type="AlphaFoldDB" id="A0A0A8XY79"/>
<accession>A0A0A8XY79</accession>
<proteinExistence type="predicted"/>
<sequence>MWRSRRWRCAPGSRRRRRRRPWLAWFGRVGFTDRMEIW</sequence>
<dbReference type="EMBL" id="GBRH01281263">
    <property type="protein sequence ID" value="JAD16632.1"/>
    <property type="molecule type" value="Transcribed_RNA"/>
</dbReference>
<name>A0A0A8XY79_ARUDO</name>
<evidence type="ECO:0000313" key="1">
    <source>
        <dbReference type="EMBL" id="JAD16632.1"/>
    </source>
</evidence>